<dbReference type="AlphaFoldDB" id="A0A8J4H7J3"/>
<dbReference type="RefSeq" id="WP_213413046.1">
    <property type="nucleotide sequence ID" value="NZ_BOVK01000043.1"/>
</dbReference>
<organism evidence="3 4">
    <name type="scientific">Xylanibacillus composti</name>
    <dbReference type="NCBI Taxonomy" id="1572762"/>
    <lineage>
        <taxon>Bacteria</taxon>
        <taxon>Bacillati</taxon>
        <taxon>Bacillota</taxon>
        <taxon>Bacilli</taxon>
        <taxon>Bacillales</taxon>
        <taxon>Paenibacillaceae</taxon>
        <taxon>Xylanibacillus</taxon>
    </lineage>
</organism>
<dbReference type="Gene3D" id="3.20.20.80">
    <property type="entry name" value="Glycosidases"/>
    <property type="match status" value="1"/>
</dbReference>
<dbReference type="Proteomes" id="UP000677918">
    <property type="component" value="Unassembled WGS sequence"/>
</dbReference>
<dbReference type="SUPFAM" id="SSF51445">
    <property type="entry name" value="(Trans)glycosidases"/>
    <property type="match status" value="1"/>
</dbReference>
<reference evidence="3" key="1">
    <citation type="submission" date="2021-04" db="EMBL/GenBank/DDBJ databases">
        <title>Draft genome sequence of Xylanibacillus composti strain K13.</title>
        <authorList>
            <person name="Uke A."/>
            <person name="Chhe C."/>
            <person name="Baramee S."/>
            <person name="Kosugi A."/>
        </authorList>
    </citation>
    <scope>NUCLEOTIDE SEQUENCE</scope>
    <source>
        <strain evidence="3">K13</strain>
    </source>
</reference>
<protein>
    <recommendedName>
        <fullName evidence="2">Rv2525c-like glycoside hydrolase-like domain-containing protein</fullName>
    </recommendedName>
</protein>
<evidence type="ECO:0000256" key="1">
    <source>
        <dbReference type="SAM" id="MobiDB-lite"/>
    </source>
</evidence>
<feature type="domain" description="Rv2525c-like glycoside hydrolase-like" evidence="2">
    <location>
        <begin position="92"/>
        <end position="197"/>
    </location>
</feature>
<gene>
    <name evidence="3" type="ORF">XYCOK13_30920</name>
</gene>
<evidence type="ECO:0000313" key="3">
    <source>
        <dbReference type="EMBL" id="GIQ70268.1"/>
    </source>
</evidence>
<comment type="caution">
    <text evidence="3">The sequence shown here is derived from an EMBL/GenBank/DDBJ whole genome shotgun (WGS) entry which is preliminary data.</text>
</comment>
<feature type="region of interest" description="Disordered" evidence="1">
    <location>
        <begin position="33"/>
        <end position="64"/>
    </location>
</feature>
<accession>A0A8J4H7J3</accession>
<evidence type="ECO:0000313" key="4">
    <source>
        <dbReference type="Proteomes" id="UP000677918"/>
    </source>
</evidence>
<evidence type="ECO:0000259" key="2">
    <source>
        <dbReference type="Pfam" id="PF08924"/>
    </source>
</evidence>
<keyword evidence="4" id="KW-1185">Reference proteome</keyword>
<dbReference type="EMBL" id="BOVK01000043">
    <property type="protein sequence ID" value="GIQ70268.1"/>
    <property type="molecule type" value="Genomic_DNA"/>
</dbReference>
<proteinExistence type="predicted"/>
<dbReference type="InterPro" id="IPR015020">
    <property type="entry name" value="Rv2525c-like_Glyco_Hydro-like"/>
</dbReference>
<dbReference type="Pfam" id="PF08924">
    <property type="entry name" value="Rv2525c_GlyHyd-like"/>
    <property type="match status" value="1"/>
</dbReference>
<dbReference type="InterPro" id="IPR017853">
    <property type="entry name" value="GH"/>
</dbReference>
<name>A0A8J4H7J3_9BACL</name>
<sequence length="279" mass="30780">MRDRGELWAAVAALACVALVLALFMNVHTEGESEPATALPEPIEGPDTSDADRNPDESEGPSPSYYWGIDTASVMDESFYACVQENFGEPVYAGRYLETKQGVSYGLTPEEVAFLHNQGIRIIPIYNHFTDATTYDAGVTEAREAISYAEQIGVKEGTYIFADIEPNYPVDQHFLQGWSETIAASAYRPGIYGVFVEASDSEVLASYMSFSEAYPELAEQTAVWTSDVSVGITTKAEAPAFEPEARNMLEVSIWQYGIDAEACNIDTNLMKAEMMDYLW</sequence>